<keyword evidence="1" id="KW-0472">Membrane</keyword>
<accession>X0X1B4</accession>
<feature type="transmembrane region" description="Helical" evidence="1">
    <location>
        <begin position="57"/>
        <end position="75"/>
    </location>
</feature>
<comment type="caution">
    <text evidence="2">The sequence shown here is derived from an EMBL/GenBank/DDBJ whole genome shotgun (WGS) entry which is preliminary data.</text>
</comment>
<organism evidence="2">
    <name type="scientific">marine sediment metagenome</name>
    <dbReference type="NCBI Taxonomy" id="412755"/>
    <lineage>
        <taxon>unclassified sequences</taxon>
        <taxon>metagenomes</taxon>
        <taxon>ecological metagenomes</taxon>
    </lineage>
</organism>
<keyword evidence="1" id="KW-0812">Transmembrane</keyword>
<feature type="non-terminal residue" evidence="2">
    <location>
        <position position="1"/>
    </location>
</feature>
<evidence type="ECO:0008006" key="3">
    <source>
        <dbReference type="Google" id="ProtNLM"/>
    </source>
</evidence>
<feature type="transmembrane region" description="Helical" evidence="1">
    <location>
        <begin position="16"/>
        <end position="37"/>
    </location>
</feature>
<gene>
    <name evidence="2" type="ORF">S01H1_70853</name>
</gene>
<dbReference type="AlphaFoldDB" id="X0X1B4"/>
<sequence>DGFPISWRESLLRDSVGLAFGALAAYGALEAAVAMPLTIEPGEWTRLRQAHSLDPPWVAAAGQFWVVGEVAVVWFDRKRRALHDFLAGTVVIHKDSLLPREDD</sequence>
<name>X0X1B4_9ZZZZ</name>
<reference evidence="2" key="1">
    <citation type="journal article" date="2014" name="Front. Microbiol.">
        <title>High frequency of phylogenetically diverse reductive dehalogenase-homologous genes in deep subseafloor sedimentary metagenomes.</title>
        <authorList>
            <person name="Kawai M."/>
            <person name="Futagami T."/>
            <person name="Toyoda A."/>
            <person name="Takaki Y."/>
            <person name="Nishi S."/>
            <person name="Hori S."/>
            <person name="Arai W."/>
            <person name="Tsubouchi T."/>
            <person name="Morono Y."/>
            <person name="Uchiyama I."/>
            <person name="Ito T."/>
            <person name="Fujiyama A."/>
            <person name="Inagaki F."/>
            <person name="Takami H."/>
        </authorList>
    </citation>
    <scope>NUCLEOTIDE SEQUENCE</scope>
    <source>
        <strain evidence="2">Expedition CK06-06</strain>
    </source>
</reference>
<evidence type="ECO:0000256" key="1">
    <source>
        <dbReference type="SAM" id="Phobius"/>
    </source>
</evidence>
<protein>
    <recommendedName>
        <fullName evidence="3">RDD domain-containing protein</fullName>
    </recommendedName>
</protein>
<evidence type="ECO:0000313" key="2">
    <source>
        <dbReference type="EMBL" id="GAG36805.1"/>
    </source>
</evidence>
<dbReference type="EMBL" id="BARS01047141">
    <property type="protein sequence ID" value="GAG36805.1"/>
    <property type="molecule type" value="Genomic_DNA"/>
</dbReference>
<proteinExistence type="predicted"/>
<keyword evidence="1" id="KW-1133">Transmembrane helix</keyword>